<dbReference type="Proteomes" id="UP000320216">
    <property type="component" value="Chromosome"/>
</dbReference>
<evidence type="ECO:0000313" key="3">
    <source>
        <dbReference type="EMBL" id="QDZ13986.1"/>
    </source>
</evidence>
<dbReference type="AlphaFoldDB" id="A0A5B8M141"/>
<organism evidence="3 4">
    <name type="scientific">Humibacter ginsenosidimutans</name>
    <dbReference type="NCBI Taxonomy" id="2599293"/>
    <lineage>
        <taxon>Bacteria</taxon>
        <taxon>Bacillati</taxon>
        <taxon>Actinomycetota</taxon>
        <taxon>Actinomycetes</taxon>
        <taxon>Micrococcales</taxon>
        <taxon>Microbacteriaceae</taxon>
        <taxon>Humibacter</taxon>
    </lineage>
</organism>
<evidence type="ECO:0000256" key="2">
    <source>
        <dbReference type="SAM" id="SignalP"/>
    </source>
</evidence>
<dbReference type="SUPFAM" id="SSF53955">
    <property type="entry name" value="Lysozyme-like"/>
    <property type="match status" value="1"/>
</dbReference>
<evidence type="ECO:0000256" key="1">
    <source>
        <dbReference type="SAM" id="Coils"/>
    </source>
</evidence>
<reference evidence="3 4" key="1">
    <citation type="submission" date="2019-07" db="EMBL/GenBank/DDBJ databases">
        <title>Full genome sequence of Humibacter sp. WJ7-1.</title>
        <authorList>
            <person name="Im W.-T."/>
        </authorList>
    </citation>
    <scope>NUCLEOTIDE SEQUENCE [LARGE SCALE GENOMIC DNA]</scope>
    <source>
        <strain evidence="3 4">WJ7-1</strain>
    </source>
</reference>
<sequence>MTSPRARSKQPTAGTVRRLRLTVLGVALAVAIPLSTAAPAYADSYPSWGEVQAAQKNAATAKAEYAKIAGLIGQLQQAASVAAADELKKQYEYSVAKAALDAQTAKLDSINTQASTAQNDAKQAETQYGKLASQLYISGGGSLTAKLLLSETSGSKGDDSNLLDQLGAVSQLTDHIAQLQSYAKQKQNVVTSLQAQAKQAESIRTSLEQDASAKYQAAQAAKAAADAALATQQKQGAILQAQAASLDKKAAAVLAEHNAGVARDEARQNALSSQQGDGGSNAAIGGSCTGGCSSASAQAYAQSAIGAYGWGSDQFSCLVDLWNHESGWQWDAYNSSSAAYGIPQSWPAEKMSSAGADYMTNGDTQIRWGLAYISANYGSPCSAWTFEMSHTPNWY</sequence>
<keyword evidence="4" id="KW-1185">Reference proteome</keyword>
<accession>A0A5B8M141</accession>
<dbReference type="OrthoDB" id="9766277at2"/>
<evidence type="ECO:0008006" key="5">
    <source>
        <dbReference type="Google" id="ProtNLM"/>
    </source>
</evidence>
<protein>
    <recommendedName>
        <fullName evidence="5">Lytic transglycosylase domain-containing protein</fullName>
    </recommendedName>
</protein>
<dbReference type="KEGG" id="huw:FPZ11_03595"/>
<proteinExistence type="predicted"/>
<evidence type="ECO:0000313" key="4">
    <source>
        <dbReference type="Proteomes" id="UP000320216"/>
    </source>
</evidence>
<keyword evidence="2" id="KW-0732">Signal</keyword>
<feature type="chain" id="PRO_5022843874" description="Lytic transglycosylase domain-containing protein" evidence="2">
    <location>
        <begin position="43"/>
        <end position="395"/>
    </location>
</feature>
<name>A0A5B8M141_9MICO</name>
<gene>
    <name evidence="3" type="ORF">FPZ11_03595</name>
</gene>
<feature type="signal peptide" evidence="2">
    <location>
        <begin position="1"/>
        <end position="42"/>
    </location>
</feature>
<feature type="coiled-coil region" evidence="1">
    <location>
        <begin position="183"/>
        <end position="210"/>
    </location>
</feature>
<keyword evidence="1" id="KW-0175">Coiled coil</keyword>
<feature type="coiled-coil region" evidence="1">
    <location>
        <begin position="107"/>
        <end position="134"/>
    </location>
</feature>
<dbReference type="RefSeq" id="WP_146318441.1">
    <property type="nucleotide sequence ID" value="NZ_CP042305.1"/>
</dbReference>
<dbReference type="InterPro" id="IPR023346">
    <property type="entry name" value="Lysozyme-like_dom_sf"/>
</dbReference>
<dbReference type="EMBL" id="CP042305">
    <property type="protein sequence ID" value="QDZ13986.1"/>
    <property type="molecule type" value="Genomic_DNA"/>
</dbReference>